<feature type="non-terminal residue" evidence="1">
    <location>
        <position position="169"/>
    </location>
</feature>
<proteinExistence type="predicted"/>
<dbReference type="STRING" id="765257.A0A0C9ZDA6"/>
<dbReference type="HOGENOM" id="CLU_041175_2_1_1"/>
<dbReference type="Proteomes" id="UP000054018">
    <property type="component" value="Unassembled WGS sequence"/>
</dbReference>
<organism evidence="1 2">
    <name type="scientific">Pisolithus microcarpus 441</name>
    <dbReference type="NCBI Taxonomy" id="765257"/>
    <lineage>
        <taxon>Eukaryota</taxon>
        <taxon>Fungi</taxon>
        <taxon>Dikarya</taxon>
        <taxon>Basidiomycota</taxon>
        <taxon>Agaricomycotina</taxon>
        <taxon>Agaricomycetes</taxon>
        <taxon>Agaricomycetidae</taxon>
        <taxon>Boletales</taxon>
        <taxon>Sclerodermatineae</taxon>
        <taxon>Pisolithaceae</taxon>
        <taxon>Pisolithus</taxon>
    </lineage>
</organism>
<accession>A0A0C9ZDA6</accession>
<name>A0A0C9ZDA6_9AGAM</name>
<gene>
    <name evidence="1" type="ORF">PISMIDRAFT_34519</name>
</gene>
<dbReference type="OrthoDB" id="2693280at2759"/>
<reference evidence="1 2" key="1">
    <citation type="submission" date="2014-04" db="EMBL/GenBank/DDBJ databases">
        <authorList>
            <consortium name="DOE Joint Genome Institute"/>
            <person name="Kuo A."/>
            <person name="Kohler A."/>
            <person name="Costa M.D."/>
            <person name="Nagy L.G."/>
            <person name="Floudas D."/>
            <person name="Copeland A."/>
            <person name="Barry K.W."/>
            <person name="Cichocki N."/>
            <person name="Veneault-Fourrey C."/>
            <person name="LaButti K."/>
            <person name="Lindquist E.A."/>
            <person name="Lipzen A."/>
            <person name="Lundell T."/>
            <person name="Morin E."/>
            <person name="Murat C."/>
            <person name="Sun H."/>
            <person name="Tunlid A."/>
            <person name="Henrissat B."/>
            <person name="Grigoriev I.V."/>
            <person name="Hibbett D.S."/>
            <person name="Martin F."/>
            <person name="Nordberg H.P."/>
            <person name="Cantor M.N."/>
            <person name="Hua S.X."/>
        </authorList>
    </citation>
    <scope>NUCLEOTIDE SEQUENCE [LARGE SCALE GENOMIC DNA]</scope>
    <source>
        <strain evidence="1 2">441</strain>
    </source>
</reference>
<sequence length="169" mass="18578">SISWDTDPTRTDKLVSWIVSHSGDRNILFHDRSSNTTPLVLSPDDKPSGKNKKEVSTVIAKHIFECDLVYASLYALDLGNLKSKYREQRARFSSTGGGVMPGGSTAPNLLAEVLRIFPYFSELDLIWHGIPSFDSELISSQPHANHAENFLALVKARSTQEGDCAEGGD</sequence>
<evidence type="ECO:0000313" key="1">
    <source>
        <dbReference type="EMBL" id="KIK23914.1"/>
    </source>
</evidence>
<dbReference type="EMBL" id="KN833721">
    <property type="protein sequence ID" value="KIK23914.1"/>
    <property type="molecule type" value="Genomic_DNA"/>
</dbReference>
<reference evidence="2" key="2">
    <citation type="submission" date="2015-01" db="EMBL/GenBank/DDBJ databases">
        <title>Evolutionary Origins and Diversification of the Mycorrhizal Mutualists.</title>
        <authorList>
            <consortium name="DOE Joint Genome Institute"/>
            <consortium name="Mycorrhizal Genomics Consortium"/>
            <person name="Kohler A."/>
            <person name="Kuo A."/>
            <person name="Nagy L.G."/>
            <person name="Floudas D."/>
            <person name="Copeland A."/>
            <person name="Barry K.W."/>
            <person name="Cichocki N."/>
            <person name="Veneault-Fourrey C."/>
            <person name="LaButti K."/>
            <person name="Lindquist E.A."/>
            <person name="Lipzen A."/>
            <person name="Lundell T."/>
            <person name="Morin E."/>
            <person name="Murat C."/>
            <person name="Riley R."/>
            <person name="Ohm R."/>
            <person name="Sun H."/>
            <person name="Tunlid A."/>
            <person name="Henrissat B."/>
            <person name="Grigoriev I.V."/>
            <person name="Hibbett D.S."/>
            <person name="Martin F."/>
        </authorList>
    </citation>
    <scope>NUCLEOTIDE SEQUENCE [LARGE SCALE GENOMIC DNA]</scope>
    <source>
        <strain evidence="2">441</strain>
    </source>
</reference>
<protein>
    <submittedName>
        <fullName evidence="1">Uncharacterized protein</fullName>
    </submittedName>
</protein>
<dbReference type="AlphaFoldDB" id="A0A0C9ZDA6"/>
<feature type="non-terminal residue" evidence="1">
    <location>
        <position position="1"/>
    </location>
</feature>
<keyword evidence="2" id="KW-1185">Reference proteome</keyword>
<evidence type="ECO:0000313" key="2">
    <source>
        <dbReference type="Proteomes" id="UP000054018"/>
    </source>
</evidence>